<reference evidence="8 9" key="1">
    <citation type="submission" date="2020-01" db="EMBL/GenBank/DDBJ databases">
        <title>Frigidibacter albus SP32T (=CGMCC 1.13995T).</title>
        <authorList>
            <person name="Liao X."/>
        </authorList>
    </citation>
    <scope>NUCLEOTIDE SEQUENCE [LARGE SCALE GENOMIC DNA]</scope>
    <source>
        <strain evidence="8 9">SP32</strain>
    </source>
</reference>
<keyword evidence="2" id="KW-0813">Transport</keyword>
<evidence type="ECO:0000256" key="2">
    <source>
        <dbReference type="ARBA" id="ARBA00022448"/>
    </source>
</evidence>
<dbReference type="EMBL" id="WWNR01000011">
    <property type="protein sequence ID" value="MZQ90628.1"/>
    <property type="molecule type" value="Genomic_DNA"/>
</dbReference>
<keyword evidence="3" id="KW-0812">Transmembrane</keyword>
<dbReference type="AlphaFoldDB" id="A0A6L8VJU0"/>
<gene>
    <name evidence="8" type="ORF">GS660_16150</name>
</gene>
<evidence type="ECO:0000313" key="9">
    <source>
        <dbReference type="Proteomes" id="UP000477083"/>
    </source>
</evidence>
<dbReference type="GO" id="GO:0015031">
    <property type="term" value="P:protein transport"/>
    <property type="evidence" value="ECO:0007669"/>
    <property type="project" value="UniProtKB-KW"/>
</dbReference>
<evidence type="ECO:0000256" key="6">
    <source>
        <dbReference type="ARBA" id="ARBA00023010"/>
    </source>
</evidence>
<keyword evidence="4" id="KW-0653">Protein transport</keyword>
<dbReference type="Proteomes" id="UP000477083">
    <property type="component" value="Unassembled WGS sequence"/>
</dbReference>
<keyword evidence="9" id="KW-1185">Reference proteome</keyword>
<evidence type="ECO:0000256" key="5">
    <source>
        <dbReference type="ARBA" id="ARBA00022989"/>
    </source>
</evidence>
<evidence type="ECO:0000256" key="3">
    <source>
        <dbReference type="ARBA" id="ARBA00022692"/>
    </source>
</evidence>
<dbReference type="Gene3D" id="1.20.5.3310">
    <property type="match status" value="1"/>
</dbReference>
<comment type="caution">
    <text evidence="8">The sequence shown here is derived from an EMBL/GenBank/DDBJ whole genome shotgun (WGS) entry which is preliminary data.</text>
</comment>
<dbReference type="OrthoDB" id="7161179at2"/>
<name>A0A6L8VJU0_9RHOB</name>
<comment type="subcellular location">
    <subcellularLocation>
        <location evidence="1">Membrane</location>
        <topology evidence="1">Single-pass membrane protein</topology>
    </subcellularLocation>
</comment>
<proteinExistence type="predicted"/>
<dbReference type="InterPro" id="IPR003369">
    <property type="entry name" value="TatA/B/E"/>
</dbReference>
<dbReference type="Pfam" id="PF02416">
    <property type="entry name" value="TatA_B_E"/>
    <property type="match status" value="1"/>
</dbReference>
<evidence type="ECO:0000256" key="7">
    <source>
        <dbReference type="ARBA" id="ARBA00023136"/>
    </source>
</evidence>
<organism evidence="8 9">
    <name type="scientific">Frigidibacter albus</name>
    <dbReference type="NCBI Taxonomy" id="1465486"/>
    <lineage>
        <taxon>Bacteria</taxon>
        <taxon>Pseudomonadati</taxon>
        <taxon>Pseudomonadota</taxon>
        <taxon>Alphaproteobacteria</taxon>
        <taxon>Rhodobacterales</taxon>
        <taxon>Paracoccaceae</taxon>
        <taxon>Frigidibacter</taxon>
    </lineage>
</organism>
<keyword evidence="7" id="KW-0472">Membrane</keyword>
<accession>A0A6L8VJU0</accession>
<protein>
    <submittedName>
        <fullName evidence="8">Sec-independent protein translocase TatA</fullName>
    </submittedName>
</protein>
<sequence>MLNNIGLPGLLLIVAVTVLLFGRGKVSAIMGEMGSGITAFKRGIRDGETLDAPTSSEKTAEDGK</sequence>
<evidence type="ECO:0000313" key="8">
    <source>
        <dbReference type="EMBL" id="MZQ90628.1"/>
    </source>
</evidence>
<dbReference type="RefSeq" id="WP_161348013.1">
    <property type="nucleotide sequence ID" value="NZ_BMGW01000011.1"/>
</dbReference>
<keyword evidence="6" id="KW-0811">Translocation</keyword>
<dbReference type="GO" id="GO:0016020">
    <property type="term" value="C:membrane"/>
    <property type="evidence" value="ECO:0007669"/>
    <property type="project" value="UniProtKB-ARBA"/>
</dbReference>
<evidence type="ECO:0000256" key="4">
    <source>
        <dbReference type="ARBA" id="ARBA00022927"/>
    </source>
</evidence>
<keyword evidence="5" id="KW-1133">Transmembrane helix</keyword>
<evidence type="ECO:0000256" key="1">
    <source>
        <dbReference type="ARBA" id="ARBA00004167"/>
    </source>
</evidence>